<organism evidence="2 3">
    <name type="scientific">Chlorella sorokiniana</name>
    <name type="common">Freshwater green alga</name>
    <dbReference type="NCBI Taxonomy" id="3076"/>
    <lineage>
        <taxon>Eukaryota</taxon>
        <taxon>Viridiplantae</taxon>
        <taxon>Chlorophyta</taxon>
        <taxon>core chlorophytes</taxon>
        <taxon>Trebouxiophyceae</taxon>
        <taxon>Chlorellales</taxon>
        <taxon>Chlorellaceae</taxon>
        <taxon>Chlorella clade</taxon>
        <taxon>Chlorella</taxon>
    </lineage>
</organism>
<dbReference type="Proteomes" id="UP000239899">
    <property type="component" value="Unassembled WGS sequence"/>
</dbReference>
<sequence>MPAPSVALLCAAQRPTGAQATRRAQRCVRLAHLAARPPAPAAPALRQPSPRRLQALPGISENIDDETRSELPGYLTLAAYAAQELAKRGQLGFQLTGPLIFKALAWYTLASALLAALDVQGPGLQDRVGGFVGPAFLAVNFLGGLGGLLSPFEAAAAGFGVLLADALPAFAYSRWVWLATLAAAIYSGLASQWLVGAFGLGSLWKLLNQLQGGGGVRPQNAAFAALAAWALYAKPTQLVALAVMAGHMAAEVVS</sequence>
<gene>
    <name evidence="2" type="ORF">C2E21_8081</name>
</gene>
<name>A0A2P6TFP4_CHLSO</name>
<accession>A0A2P6TFP4</accession>
<keyword evidence="1" id="KW-0812">Transmembrane</keyword>
<keyword evidence="1" id="KW-0472">Membrane</keyword>
<evidence type="ECO:0000313" key="2">
    <source>
        <dbReference type="EMBL" id="PRW32919.1"/>
    </source>
</evidence>
<dbReference type="OrthoDB" id="512817at2759"/>
<feature type="transmembrane region" description="Helical" evidence="1">
    <location>
        <begin position="175"/>
        <end position="200"/>
    </location>
</feature>
<keyword evidence="1" id="KW-1133">Transmembrane helix</keyword>
<feature type="transmembrane region" description="Helical" evidence="1">
    <location>
        <begin position="99"/>
        <end position="119"/>
    </location>
</feature>
<proteinExistence type="predicted"/>
<reference evidence="2 3" key="1">
    <citation type="journal article" date="2018" name="Plant J.">
        <title>Genome sequences of Chlorella sorokiniana UTEX 1602 and Micractinium conductrix SAG 241.80: implications to maltose excretion by a green alga.</title>
        <authorList>
            <person name="Arriola M.B."/>
            <person name="Velmurugan N."/>
            <person name="Zhang Y."/>
            <person name="Plunkett M.H."/>
            <person name="Hondzo H."/>
            <person name="Barney B.M."/>
        </authorList>
    </citation>
    <scope>NUCLEOTIDE SEQUENCE [LARGE SCALE GENOMIC DNA]</scope>
    <source>
        <strain evidence="3">UTEX 1602</strain>
    </source>
</reference>
<comment type="caution">
    <text evidence="2">The sequence shown here is derived from an EMBL/GenBank/DDBJ whole genome shotgun (WGS) entry which is preliminary data.</text>
</comment>
<protein>
    <submittedName>
        <fullName evidence="2">2-dehydropantoate 2-reductase</fullName>
    </submittedName>
</protein>
<evidence type="ECO:0000313" key="3">
    <source>
        <dbReference type="Proteomes" id="UP000239899"/>
    </source>
</evidence>
<dbReference type="AlphaFoldDB" id="A0A2P6TFP4"/>
<keyword evidence="3" id="KW-1185">Reference proteome</keyword>
<evidence type="ECO:0000256" key="1">
    <source>
        <dbReference type="SAM" id="Phobius"/>
    </source>
</evidence>
<dbReference type="EMBL" id="LHPG02000018">
    <property type="protein sequence ID" value="PRW32919.1"/>
    <property type="molecule type" value="Genomic_DNA"/>
</dbReference>
<feature type="transmembrane region" description="Helical" evidence="1">
    <location>
        <begin position="131"/>
        <end position="163"/>
    </location>
</feature>